<evidence type="ECO:0000313" key="4">
    <source>
        <dbReference type="Proteomes" id="UP001280581"/>
    </source>
</evidence>
<evidence type="ECO:0000256" key="2">
    <source>
        <dbReference type="SAM" id="Phobius"/>
    </source>
</evidence>
<feature type="transmembrane region" description="Helical" evidence="2">
    <location>
        <begin position="393"/>
        <end position="418"/>
    </location>
</feature>
<feature type="compositionally biased region" description="Polar residues" evidence="1">
    <location>
        <begin position="725"/>
        <end position="740"/>
    </location>
</feature>
<dbReference type="GO" id="GO:0016567">
    <property type="term" value="P:protein ubiquitination"/>
    <property type="evidence" value="ECO:0007669"/>
    <property type="project" value="TreeGrafter"/>
</dbReference>
<dbReference type="GO" id="GO:0061630">
    <property type="term" value="F:ubiquitin protein ligase activity"/>
    <property type="evidence" value="ECO:0007669"/>
    <property type="project" value="TreeGrafter"/>
</dbReference>
<accession>A0AAN6REK1</accession>
<gene>
    <name evidence="3" type="ORF">GRF29_154g475252</name>
</gene>
<feature type="transmembrane region" description="Helical" evidence="2">
    <location>
        <begin position="572"/>
        <end position="592"/>
    </location>
</feature>
<feature type="region of interest" description="Disordered" evidence="1">
    <location>
        <begin position="512"/>
        <end position="553"/>
    </location>
</feature>
<feature type="region of interest" description="Disordered" evidence="1">
    <location>
        <begin position="798"/>
        <end position="817"/>
    </location>
</feature>
<organism evidence="3 4">
    <name type="scientific">Pseudopithomyces chartarum</name>
    <dbReference type="NCBI Taxonomy" id="1892770"/>
    <lineage>
        <taxon>Eukaryota</taxon>
        <taxon>Fungi</taxon>
        <taxon>Dikarya</taxon>
        <taxon>Ascomycota</taxon>
        <taxon>Pezizomycotina</taxon>
        <taxon>Dothideomycetes</taxon>
        <taxon>Pleosporomycetidae</taxon>
        <taxon>Pleosporales</taxon>
        <taxon>Massarineae</taxon>
        <taxon>Didymosphaeriaceae</taxon>
        <taxon>Pseudopithomyces</taxon>
    </lineage>
</organism>
<keyword evidence="2" id="KW-0472">Membrane</keyword>
<feature type="transmembrane region" description="Helical" evidence="2">
    <location>
        <begin position="112"/>
        <end position="129"/>
    </location>
</feature>
<dbReference type="GO" id="GO:0006511">
    <property type="term" value="P:ubiquitin-dependent protein catabolic process"/>
    <property type="evidence" value="ECO:0007669"/>
    <property type="project" value="TreeGrafter"/>
</dbReference>
<keyword evidence="2" id="KW-1133">Transmembrane helix</keyword>
<keyword evidence="4" id="KW-1185">Reference proteome</keyword>
<dbReference type="PANTHER" id="PTHR22696:SF1">
    <property type="entry name" value="E3 UBIQUITIN-PROTEIN LIGASE RNF26"/>
    <property type="match status" value="1"/>
</dbReference>
<dbReference type="Proteomes" id="UP001280581">
    <property type="component" value="Unassembled WGS sequence"/>
</dbReference>
<evidence type="ECO:0000256" key="1">
    <source>
        <dbReference type="SAM" id="MobiDB-lite"/>
    </source>
</evidence>
<feature type="compositionally biased region" description="Low complexity" evidence="1">
    <location>
        <begin position="702"/>
        <end position="711"/>
    </location>
</feature>
<name>A0AAN6REK1_9PLEO</name>
<dbReference type="PANTHER" id="PTHR22696">
    <property type="entry name" value="E3 UBIQUITIN-PROTEIN LIGASE RNF26"/>
    <property type="match status" value="1"/>
</dbReference>
<evidence type="ECO:0000313" key="3">
    <source>
        <dbReference type="EMBL" id="KAK3202701.1"/>
    </source>
</evidence>
<comment type="caution">
    <text evidence="3">The sequence shown here is derived from an EMBL/GenBank/DDBJ whole genome shotgun (WGS) entry which is preliminary data.</text>
</comment>
<dbReference type="EMBL" id="WVTA01000013">
    <property type="protein sequence ID" value="KAK3202701.1"/>
    <property type="molecule type" value="Genomic_DNA"/>
</dbReference>
<protein>
    <submittedName>
        <fullName evidence="3">Uncharacterized protein</fullName>
    </submittedName>
</protein>
<feature type="transmembrane region" description="Helical" evidence="2">
    <location>
        <begin position="353"/>
        <end position="372"/>
    </location>
</feature>
<keyword evidence="2" id="KW-0812">Transmembrane</keyword>
<sequence length="860" mass="95525">MEQQQSALTNVSSLLPSPADLLMAVPRLLSKAGALGEHIDSVFGRLRSGGSIIAEPTVANLTNATSATPLSKFIQESASAAAQAGAAAQEDMNLFQALKNLGSFFSYMTSKWAIATFSIAIILNRTYFYASSRVPLSFDRFHLRLALYILPLLLFVYRIQNVLQAIRCQSNPQWSSMQYGASGRQLDTDFAGDGGFLWRTSSVLLFWEDVEDSCRAVDMLPIDPSYPRPAGSLDLLWPLFISLGFGQFIETLSCALQGRHPVPEVGMTIFEHSLAFAEAEAVVSRPLTLDSSRFFKPQIVFTPDSSKLKLTRSAISSFANVPPEVLLIALISSVSHFSSNFLAIVGLRARFRLVTTAIWGAAYMATFGWSLYRFATNDFDSGRHVGILRFPTVCMVGFIPHLVIITGIVCCGFIYLLALGITVLNPPPGQSNLTWRERLSTAYGNLHANIHLSSITPLSISWSEDFYTAVLKVGLTVLTAASEAVYLNEAMRVNVHSSTWLERKRYAEAVARRRPGGGKAEVESHSISGYARESKNRGTDTDTPQAAATLGQGESGVGLTHRQGRWALTIRFMRGIVILLLVIQFRLMIAVLQKLHIAWRPHWMARLSESHRNEESKRRQGSSPMEQESLLATGRYDAQFDIETFTRNKMHRGGVYDRDPKESEEQISNYLYNWWKGGGKWGEVDTSGDYAPSTLDDDDDTTSVISFSTTSDADDWSDMEEEGQRTPTQSSFRYSRESTPVQDNTLDLARLSHLLDPRSKEDREEARMLGRHLQSSGVLTRSQYRKVLQSNDARLLAPPRFRKSGSEPMSSEEEEQVLEEFMLDRRDAAARSTAGTWNSGAEGMGAEGPHVAVWVLELVR</sequence>
<reference evidence="3 4" key="1">
    <citation type="submission" date="2021-02" db="EMBL/GenBank/DDBJ databases">
        <title>Genome assembly of Pseudopithomyces chartarum.</title>
        <authorList>
            <person name="Jauregui R."/>
            <person name="Singh J."/>
            <person name="Voisey C."/>
        </authorList>
    </citation>
    <scope>NUCLEOTIDE SEQUENCE [LARGE SCALE GENOMIC DNA]</scope>
    <source>
        <strain evidence="3 4">AGR01</strain>
    </source>
</reference>
<dbReference type="AlphaFoldDB" id="A0AAN6REK1"/>
<feature type="transmembrane region" description="Helical" evidence="2">
    <location>
        <begin position="141"/>
        <end position="159"/>
    </location>
</feature>
<feature type="compositionally biased region" description="Acidic residues" evidence="1">
    <location>
        <begin position="712"/>
        <end position="721"/>
    </location>
</feature>
<proteinExistence type="predicted"/>
<feature type="region of interest" description="Disordered" evidence="1">
    <location>
        <begin position="691"/>
        <end position="740"/>
    </location>
</feature>